<dbReference type="EMBL" id="JARAWP010000010">
    <property type="protein sequence ID" value="MDX3019953.1"/>
    <property type="molecule type" value="Genomic_DNA"/>
</dbReference>
<gene>
    <name evidence="2" type="ORF">PV399_45305</name>
    <name evidence="3" type="ORF">PV666_18930</name>
</gene>
<evidence type="ECO:0000313" key="4">
    <source>
        <dbReference type="Proteomes" id="UP001272987"/>
    </source>
</evidence>
<evidence type="ECO:0000313" key="3">
    <source>
        <dbReference type="EMBL" id="MDX3019953.1"/>
    </source>
</evidence>
<dbReference type="SUPFAM" id="SSF51735">
    <property type="entry name" value="NAD(P)-binding Rossmann-fold domains"/>
    <property type="match status" value="1"/>
</dbReference>
<dbReference type="InterPro" id="IPR050177">
    <property type="entry name" value="Lipid_A_modif_metabolic_enz"/>
</dbReference>
<comment type="caution">
    <text evidence="2">The sequence shown here is derived from an EMBL/GenBank/DDBJ whole genome shotgun (WGS) entry which is preliminary data.</text>
</comment>
<dbReference type="InterPro" id="IPR036291">
    <property type="entry name" value="NAD(P)-bd_dom_sf"/>
</dbReference>
<dbReference type="Proteomes" id="UP001272987">
    <property type="component" value="Unassembled WGS sequence"/>
</dbReference>
<accession>A0AAP6BL91</accession>
<evidence type="ECO:0000313" key="2">
    <source>
        <dbReference type="EMBL" id="MDX2966866.1"/>
    </source>
</evidence>
<organism evidence="2 5">
    <name type="scientific">Streptomyces acidiscabies</name>
    <dbReference type="NCBI Taxonomy" id="42234"/>
    <lineage>
        <taxon>Bacteria</taxon>
        <taxon>Bacillati</taxon>
        <taxon>Actinomycetota</taxon>
        <taxon>Actinomycetes</taxon>
        <taxon>Kitasatosporales</taxon>
        <taxon>Streptomycetaceae</taxon>
        <taxon>Streptomyces</taxon>
    </lineage>
</organism>
<dbReference type="Pfam" id="PF07993">
    <property type="entry name" value="NAD_binding_4"/>
    <property type="match status" value="1"/>
</dbReference>
<name>A0AAP6BL91_9ACTN</name>
<dbReference type="RefSeq" id="WP_010353349.1">
    <property type="nucleotide sequence ID" value="NZ_CP122369.1"/>
</dbReference>
<dbReference type="PANTHER" id="PTHR43245">
    <property type="entry name" value="BIFUNCTIONAL POLYMYXIN RESISTANCE PROTEIN ARNA"/>
    <property type="match status" value="1"/>
</dbReference>
<dbReference type="PANTHER" id="PTHR43245:SF51">
    <property type="entry name" value="SHORT CHAIN DEHYDROGENASE_REDUCTASE FAMILY 42E, MEMBER 2"/>
    <property type="match status" value="1"/>
</dbReference>
<reference evidence="2 4" key="1">
    <citation type="journal article" date="2023" name="Microb. Genom.">
        <title>Mesoterricola silvestris gen. nov., sp. nov., Mesoterricola sediminis sp. nov., Geothrix oryzae sp. nov., Geothrix edaphica sp. nov., Geothrix rubra sp. nov., and Geothrix limicola sp. nov., six novel members of Acidobacteriota isolated from soils.</title>
        <authorList>
            <person name="Weisberg A.J."/>
            <person name="Pearce E."/>
            <person name="Kramer C.G."/>
            <person name="Chang J.H."/>
            <person name="Clarke C.R."/>
        </authorList>
    </citation>
    <scope>NUCLEOTIDE SEQUENCE</scope>
    <source>
        <strain evidence="3 4">NB05-1H</strain>
        <strain evidence="2">NRRL_B-16521</strain>
    </source>
</reference>
<feature type="domain" description="Thioester reductase (TE)" evidence="1">
    <location>
        <begin position="7"/>
        <end position="239"/>
    </location>
</feature>
<sequence>MSKTHVITGSTGLIGAALLLRLAEHTDDEFVCLVRAPGSRLHDTLRRAASAYGVEPQLLAGALRRTRVVEGDLTTPFPLGRARVEVWHSAAVLHFRRSTWRTTFRTNVQGTRRLLELARAAGAEGFNYLSTAYVAGTATGAIGEVPASPSAARTPYELSKIAAERVVSEVRDMPVRVLRPSVVVGHSGTLAYPGTPSGAYKIQQLLAAYYRAVPPTVRPCVRALPDEPFNIVPVDHVVAEAHELSAQGVTGIHHLTNPTPPSTGALLTALFANCQAQPPTYTPVDMDPLLDLALGVYVPFLNNPQHFTRTHPGTPWTPDHETLRAMFRPFAVRPTSIPA</sequence>
<dbReference type="InterPro" id="IPR013120">
    <property type="entry name" value="FAR_NAD-bd"/>
</dbReference>
<dbReference type="EMBL" id="JARAWC010000071">
    <property type="protein sequence ID" value="MDX2966866.1"/>
    <property type="molecule type" value="Genomic_DNA"/>
</dbReference>
<evidence type="ECO:0000313" key="5">
    <source>
        <dbReference type="Proteomes" id="UP001282288"/>
    </source>
</evidence>
<keyword evidence="4" id="KW-1185">Reference proteome</keyword>
<proteinExistence type="predicted"/>
<dbReference type="Proteomes" id="UP001282288">
    <property type="component" value="Unassembled WGS sequence"/>
</dbReference>
<dbReference type="Gene3D" id="3.40.50.720">
    <property type="entry name" value="NAD(P)-binding Rossmann-like Domain"/>
    <property type="match status" value="1"/>
</dbReference>
<dbReference type="AlphaFoldDB" id="A0AAP6BL91"/>
<evidence type="ECO:0000259" key="1">
    <source>
        <dbReference type="Pfam" id="PF07993"/>
    </source>
</evidence>
<dbReference type="GeneID" id="69804722"/>
<protein>
    <submittedName>
        <fullName evidence="2">SDR family oxidoreductase</fullName>
    </submittedName>
</protein>